<dbReference type="RefSeq" id="WP_172733561.1">
    <property type="nucleotide sequence ID" value="NZ_WKMO01000007.1"/>
</dbReference>
<dbReference type="CDD" id="cd00761">
    <property type="entry name" value="Glyco_tranf_GTA_type"/>
    <property type="match status" value="1"/>
</dbReference>
<evidence type="ECO:0000313" key="3">
    <source>
        <dbReference type="Proteomes" id="UP000441609"/>
    </source>
</evidence>
<comment type="caution">
    <text evidence="2">The sequence shown here is derived from an EMBL/GenBank/DDBJ whole genome shotgun (WGS) entry which is preliminary data.</text>
</comment>
<dbReference type="Gene3D" id="3.90.550.10">
    <property type="entry name" value="Spore Coat Polysaccharide Biosynthesis Protein SpsA, Chain A"/>
    <property type="match status" value="1"/>
</dbReference>
<dbReference type="AlphaFoldDB" id="A0A9Q4MNM5"/>
<organism evidence="2 3">
    <name type="scientific">Parabacteroides distasonis</name>
    <dbReference type="NCBI Taxonomy" id="823"/>
    <lineage>
        <taxon>Bacteria</taxon>
        <taxon>Pseudomonadati</taxon>
        <taxon>Bacteroidota</taxon>
        <taxon>Bacteroidia</taxon>
        <taxon>Bacteroidales</taxon>
        <taxon>Tannerellaceae</taxon>
        <taxon>Parabacteroides</taxon>
    </lineage>
</organism>
<feature type="non-terminal residue" evidence="2">
    <location>
        <position position="1"/>
    </location>
</feature>
<dbReference type="Pfam" id="PF00535">
    <property type="entry name" value="Glycos_transf_2"/>
    <property type="match status" value="1"/>
</dbReference>
<dbReference type="InterPro" id="IPR029044">
    <property type="entry name" value="Nucleotide-diphossugar_trans"/>
</dbReference>
<reference evidence="2 3" key="1">
    <citation type="journal article" date="2019" name="Nat. Med.">
        <title>A library of human gut bacterial isolates paired with longitudinal multiomics data enables mechanistic microbiome research.</title>
        <authorList>
            <person name="Poyet M."/>
            <person name="Groussin M."/>
            <person name="Gibbons S.M."/>
            <person name="Avila-Pacheco J."/>
            <person name="Jiang X."/>
            <person name="Kearney S.M."/>
            <person name="Perrotta A.R."/>
            <person name="Berdy B."/>
            <person name="Zhao S."/>
            <person name="Lieberman T.D."/>
            <person name="Swanson P.K."/>
            <person name="Smith M."/>
            <person name="Roesemann S."/>
            <person name="Alexander J.E."/>
            <person name="Rich S.A."/>
            <person name="Livny J."/>
            <person name="Vlamakis H."/>
            <person name="Clish C."/>
            <person name="Bullock K."/>
            <person name="Deik A."/>
            <person name="Scott J."/>
            <person name="Pierce K.A."/>
            <person name="Xavier R.J."/>
            <person name="Alm E.J."/>
        </authorList>
    </citation>
    <scope>NUCLEOTIDE SEQUENCE [LARGE SCALE GENOMIC DNA]</scope>
    <source>
        <strain evidence="2 3">BIOML-A20</strain>
    </source>
</reference>
<gene>
    <name evidence="2" type="ORF">GKD70_09230</name>
</gene>
<feature type="domain" description="Glycosyltransferase 2-like" evidence="1">
    <location>
        <begin position="2"/>
        <end position="102"/>
    </location>
</feature>
<dbReference type="InterPro" id="IPR001173">
    <property type="entry name" value="Glyco_trans_2-like"/>
</dbReference>
<evidence type="ECO:0000313" key="2">
    <source>
        <dbReference type="EMBL" id="MSB73462.1"/>
    </source>
</evidence>
<dbReference type="EMBL" id="WKMO01000007">
    <property type="protein sequence ID" value="MSB73462.1"/>
    <property type="molecule type" value="Genomic_DNA"/>
</dbReference>
<protein>
    <submittedName>
        <fullName evidence="2">Glycosyltransferase</fullName>
    </submittedName>
</protein>
<accession>A0A9Q4MNM5</accession>
<evidence type="ECO:0000259" key="1">
    <source>
        <dbReference type="Pfam" id="PF00535"/>
    </source>
</evidence>
<sequence length="258" mass="30117">SNSGQAAVRRQGIQLASGDYTVHCDSDDWMDVHAIKELYTFALSGHYDMVFYDFYRSDGVSTYASAPRKVSTNNKDFLMSSLLCGRLMGSLCGALIKRSLYDGITFPRQNMNEDLATIIQLVWNSRNVGYLMKPFYYYFFNPASITSYGSAEIQINKLNQRKENLDLIFTFLRSKGIYEKYTDEINALKVGSRMYLDRYMLMPRIRRIWHNTYPEINSITVIRHSKMRTLSKIEYFGSLLGVYPIFKYLKNIWKDLRK</sequence>
<dbReference type="Proteomes" id="UP000441609">
    <property type="component" value="Unassembled WGS sequence"/>
</dbReference>
<proteinExistence type="predicted"/>
<dbReference type="SUPFAM" id="SSF53448">
    <property type="entry name" value="Nucleotide-diphospho-sugar transferases"/>
    <property type="match status" value="1"/>
</dbReference>
<name>A0A9Q4MNM5_PARDI</name>